<keyword evidence="2" id="KW-1185">Reference proteome</keyword>
<protein>
    <recommendedName>
        <fullName evidence="3">SRCR domain-containing protein</fullName>
    </recommendedName>
</protein>
<gene>
    <name evidence="1" type="ORF">DY000_02056522</name>
</gene>
<dbReference type="Proteomes" id="UP000266723">
    <property type="component" value="Unassembled WGS sequence"/>
</dbReference>
<comment type="caution">
    <text evidence="1">The sequence shown here is derived from an EMBL/GenBank/DDBJ whole genome shotgun (WGS) entry which is preliminary data.</text>
</comment>
<dbReference type="EMBL" id="QGKV02002055">
    <property type="protein sequence ID" value="KAF3496539.1"/>
    <property type="molecule type" value="Genomic_DNA"/>
</dbReference>
<reference evidence="1 2" key="1">
    <citation type="journal article" date="2020" name="BMC Genomics">
        <title>Intraspecific diversification of the crop wild relative Brassica cretica Lam. using demographic model selection.</title>
        <authorList>
            <person name="Kioukis A."/>
            <person name="Michalopoulou V.A."/>
            <person name="Briers L."/>
            <person name="Pirintsos S."/>
            <person name="Studholme D.J."/>
            <person name="Pavlidis P."/>
            <person name="Sarris P.F."/>
        </authorList>
    </citation>
    <scope>NUCLEOTIDE SEQUENCE [LARGE SCALE GENOMIC DNA]</scope>
    <source>
        <strain evidence="2">cv. PFS-1207/04</strain>
    </source>
</reference>
<accession>A0ABQ7AFR7</accession>
<proteinExistence type="predicted"/>
<evidence type="ECO:0000313" key="2">
    <source>
        <dbReference type="Proteomes" id="UP000266723"/>
    </source>
</evidence>
<evidence type="ECO:0008006" key="3">
    <source>
        <dbReference type="Google" id="ProtNLM"/>
    </source>
</evidence>
<organism evidence="1 2">
    <name type="scientific">Brassica cretica</name>
    <name type="common">Mustard</name>
    <dbReference type="NCBI Taxonomy" id="69181"/>
    <lineage>
        <taxon>Eukaryota</taxon>
        <taxon>Viridiplantae</taxon>
        <taxon>Streptophyta</taxon>
        <taxon>Embryophyta</taxon>
        <taxon>Tracheophyta</taxon>
        <taxon>Spermatophyta</taxon>
        <taxon>Magnoliopsida</taxon>
        <taxon>eudicotyledons</taxon>
        <taxon>Gunneridae</taxon>
        <taxon>Pentapetalae</taxon>
        <taxon>rosids</taxon>
        <taxon>malvids</taxon>
        <taxon>Brassicales</taxon>
        <taxon>Brassicaceae</taxon>
        <taxon>Brassiceae</taxon>
        <taxon>Brassica</taxon>
    </lineage>
</organism>
<evidence type="ECO:0000313" key="1">
    <source>
        <dbReference type="EMBL" id="KAF3496539.1"/>
    </source>
</evidence>
<name>A0ABQ7AFR7_BRACR</name>
<sequence length="73" mass="8167">MFSQHNVPLKVIGNIDCVLGENVSVVPEVNGSSLWTKKRCMDGRCVDERCVDGRRVDMRCVDGRRVEPLTPPP</sequence>